<feature type="region of interest" description="Disordered" evidence="1">
    <location>
        <begin position="180"/>
        <end position="207"/>
    </location>
</feature>
<keyword evidence="3" id="KW-1185">Reference proteome</keyword>
<gene>
    <name evidence="2" type="ORF">INT45_013088</name>
</gene>
<accession>A0A8H7RGX6</accession>
<feature type="compositionally biased region" description="Low complexity" evidence="1">
    <location>
        <begin position="183"/>
        <end position="202"/>
    </location>
</feature>
<sequence>MRERHQQELKDLSEDLNCDVDDIQNVMRDQDGTMGIRPHVKPRQSVWQLVCSEVGKGYFGKRNNETGQFAKDASEVYKRLKTDPEQFSEYTKKLDNWTKTATKKQQATLWDKLNKSYNQLNQEVKHQYGAECITMFAGGLLDGQYISVSSVTSIAIEHQMITTFNAEVFLKQKALKETALGRNNPSTSSSSSSTTTNNVPSSAPLTPSINSLSVETIDAKRRKELIRELTCVQYNEALGQKGLGNKKVFQTPWSSVANSLETRAEGLVPTEDSWPRGLKFEKLDTMPANLQKLLLEKLIDNKFKFKWQNK</sequence>
<dbReference type="AlphaFoldDB" id="A0A8H7RGX6"/>
<organism evidence="2 3">
    <name type="scientific">Circinella minor</name>
    <dbReference type="NCBI Taxonomy" id="1195481"/>
    <lineage>
        <taxon>Eukaryota</taxon>
        <taxon>Fungi</taxon>
        <taxon>Fungi incertae sedis</taxon>
        <taxon>Mucoromycota</taxon>
        <taxon>Mucoromycotina</taxon>
        <taxon>Mucoromycetes</taxon>
        <taxon>Mucorales</taxon>
        <taxon>Lichtheimiaceae</taxon>
        <taxon>Circinella</taxon>
    </lineage>
</organism>
<protein>
    <submittedName>
        <fullName evidence="2">Uncharacterized protein</fullName>
    </submittedName>
</protein>
<name>A0A8H7RGX6_9FUNG</name>
<dbReference type="Proteomes" id="UP000646827">
    <property type="component" value="Unassembled WGS sequence"/>
</dbReference>
<evidence type="ECO:0000313" key="3">
    <source>
        <dbReference type="Proteomes" id="UP000646827"/>
    </source>
</evidence>
<dbReference type="OrthoDB" id="2267610at2759"/>
<dbReference type="EMBL" id="JAEPRB010000880">
    <property type="protein sequence ID" value="KAG2210797.1"/>
    <property type="molecule type" value="Genomic_DNA"/>
</dbReference>
<evidence type="ECO:0000313" key="2">
    <source>
        <dbReference type="EMBL" id="KAG2210797.1"/>
    </source>
</evidence>
<reference evidence="2 3" key="1">
    <citation type="submission" date="2020-12" db="EMBL/GenBank/DDBJ databases">
        <title>Metabolic potential, ecology and presence of endohyphal bacteria is reflected in genomic diversity of Mucoromycotina.</title>
        <authorList>
            <person name="Muszewska A."/>
            <person name="Okrasinska A."/>
            <person name="Steczkiewicz K."/>
            <person name="Drgas O."/>
            <person name="Orlowska M."/>
            <person name="Perlinska-Lenart U."/>
            <person name="Aleksandrzak-Piekarczyk T."/>
            <person name="Szatraj K."/>
            <person name="Zielenkiewicz U."/>
            <person name="Pilsyk S."/>
            <person name="Malc E."/>
            <person name="Mieczkowski P."/>
            <person name="Kruszewska J.S."/>
            <person name="Biernat P."/>
            <person name="Pawlowska J."/>
        </authorList>
    </citation>
    <scope>NUCLEOTIDE SEQUENCE [LARGE SCALE GENOMIC DNA]</scope>
    <source>
        <strain evidence="2 3">CBS 142.35</strain>
    </source>
</reference>
<comment type="caution">
    <text evidence="2">The sequence shown here is derived from an EMBL/GenBank/DDBJ whole genome shotgun (WGS) entry which is preliminary data.</text>
</comment>
<proteinExistence type="predicted"/>
<evidence type="ECO:0000256" key="1">
    <source>
        <dbReference type="SAM" id="MobiDB-lite"/>
    </source>
</evidence>